<evidence type="ECO:0000256" key="1">
    <source>
        <dbReference type="ARBA" id="ARBA00022741"/>
    </source>
</evidence>
<keyword evidence="1" id="KW-0547">Nucleotide-binding</keyword>
<dbReference type="FunFam" id="3.40.50.300:FF:000061">
    <property type="entry name" value="ATPase family, AAA domain-containing 2"/>
    <property type="match status" value="1"/>
</dbReference>
<dbReference type="OrthoDB" id="5421at2759"/>
<feature type="domain" description="AAA+ ATPase" evidence="3">
    <location>
        <begin position="554"/>
        <end position="695"/>
    </location>
</feature>
<dbReference type="STRING" id="74557.A0A1V9ZVW7"/>
<dbReference type="InterPro" id="IPR003593">
    <property type="entry name" value="AAA+_ATPase"/>
</dbReference>
<dbReference type="InterPro" id="IPR003960">
    <property type="entry name" value="ATPase_AAA_CS"/>
</dbReference>
<proteinExistence type="predicted"/>
<dbReference type="PANTHER" id="PTHR23077">
    <property type="entry name" value="AAA-FAMILY ATPASE"/>
    <property type="match status" value="1"/>
</dbReference>
<dbReference type="SMART" id="SM00382">
    <property type="entry name" value="AAA"/>
    <property type="match status" value="2"/>
</dbReference>
<dbReference type="GO" id="GO:0005524">
    <property type="term" value="F:ATP binding"/>
    <property type="evidence" value="ECO:0007669"/>
    <property type="project" value="UniProtKB-KW"/>
</dbReference>
<dbReference type="PANTHER" id="PTHR23077:SF117">
    <property type="entry name" value="AAA+ ATPASE DOMAIN-CONTAINING PROTEIN"/>
    <property type="match status" value="1"/>
</dbReference>
<dbReference type="EMBL" id="JNBS01001217">
    <property type="protein sequence ID" value="OQS02166.1"/>
    <property type="molecule type" value="Genomic_DNA"/>
</dbReference>
<feature type="domain" description="AAA+ ATPase" evidence="3">
    <location>
        <begin position="238"/>
        <end position="387"/>
    </location>
</feature>
<evidence type="ECO:0000259" key="3">
    <source>
        <dbReference type="SMART" id="SM00382"/>
    </source>
</evidence>
<dbReference type="PROSITE" id="PS00674">
    <property type="entry name" value="AAA"/>
    <property type="match status" value="2"/>
</dbReference>
<name>A0A1V9ZVW7_9STRA</name>
<evidence type="ECO:0000256" key="2">
    <source>
        <dbReference type="ARBA" id="ARBA00022840"/>
    </source>
</evidence>
<dbReference type="FunFam" id="3.40.50.300:FF:001440">
    <property type="entry name" value="ATPase, AAA family protein"/>
    <property type="match status" value="1"/>
</dbReference>
<dbReference type="Gene3D" id="3.40.50.300">
    <property type="entry name" value="P-loop containing nucleotide triphosphate hydrolases"/>
    <property type="match status" value="2"/>
</dbReference>
<dbReference type="Proteomes" id="UP000243217">
    <property type="component" value="Unassembled WGS sequence"/>
</dbReference>
<keyword evidence="2" id="KW-0067">ATP-binding</keyword>
<dbReference type="InterPro" id="IPR003959">
    <property type="entry name" value="ATPase_AAA_core"/>
</dbReference>
<evidence type="ECO:0000313" key="5">
    <source>
        <dbReference type="Proteomes" id="UP000243217"/>
    </source>
</evidence>
<dbReference type="CDD" id="cd19511">
    <property type="entry name" value="RecA-like_CDC48_r2-like"/>
    <property type="match status" value="1"/>
</dbReference>
<organism evidence="4 5">
    <name type="scientific">Thraustotheca clavata</name>
    <dbReference type="NCBI Taxonomy" id="74557"/>
    <lineage>
        <taxon>Eukaryota</taxon>
        <taxon>Sar</taxon>
        <taxon>Stramenopiles</taxon>
        <taxon>Oomycota</taxon>
        <taxon>Saprolegniomycetes</taxon>
        <taxon>Saprolegniales</taxon>
        <taxon>Achlyaceae</taxon>
        <taxon>Thraustotheca</taxon>
    </lineage>
</organism>
<dbReference type="Gene3D" id="1.10.8.60">
    <property type="match status" value="2"/>
</dbReference>
<dbReference type="InterPro" id="IPR027417">
    <property type="entry name" value="P-loop_NTPase"/>
</dbReference>
<dbReference type="InterPro" id="IPR041569">
    <property type="entry name" value="AAA_lid_3"/>
</dbReference>
<accession>A0A1V9ZVW7</accession>
<dbReference type="SUPFAM" id="SSF52540">
    <property type="entry name" value="P-loop containing nucleoside triphosphate hydrolases"/>
    <property type="match status" value="2"/>
</dbReference>
<dbReference type="AlphaFoldDB" id="A0A1V9ZVW7"/>
<dbReference type="FunFam" id="1.10.8.60:FF:000038">
    <property type="entry name" value="spermatogenesis-associated protein 5-like protein 1"/>
    <property type="match status" value="1"/>
</dbReference>
<comment type="caution">
    <text evidence="4">The sequence shown here is derived from an EMBL/GenBank/DDBJ whole genome shotgun (WGS) entry which is preliminary data.</text>
</comment>
<protein>
    <submittedName>
        <fullName evidence="4">AAA family ATPase</fullName>
    </submittedName>
</protein>
<evidence type="ECO:0000313" key="4">
    <source>
        <dbReference type="EMBL" id="OQS02166.1"/>
    </source>
</evidence>
<gene>
    <name evidence="4" type="ORF">THRCLA_05437</name>
</gene>
<keyword evidence="5" id="KW-1185">Reference proteome</keyword>
<dbReference type="InterPro" id="IPR050168">
    <property type="entry name" value="AAA_ATPase_domain"/>
</dbReference>
<dbReference type="Pfam" id="PF00004">
    <property type="entry name" value="AAA"/>
    <property type="match status" value="2"/>
</dbReference>
<dbReference type="GO" id="GO:0016887">
    <property type="term" value="F:ATP hydrolysis activity"/>
    <property type="evidence" value="ECO:0007669"/>
    <property type="project" value="InterPro"/>
</dbReference>
<sequence length="785" mass="86106">MSVTAAVHHQTFDRYTARCRLPIALMQQQNWSNGIPVIVFAGTKAFVCKAHAERYAPPAFDPTIAIRAASVTSLRSSAIAVSSLFSVAKVPNRHVPATTVSLEPIEIAANEINAILKHPTSQRLLQDACRRLIIHEACVVYLPMPSYGPYMEKEIKSLKFRVQRTAPAGYVRIVRSTRVNLLFAQETNAPVLVDHPLQPLPEPTQRVGGLSKELAQVEELIHFALDHKDIQTRFGIQLPKGVLLSGPPGVGKTLLVRTATRNLQESGKCKMLLRVINGAEIISHGVGEAEATLREIFHQGRAFVAKAVSNVFCLFLDELDALCPQRDTSARAHSRVVAQLLTLLDGMDNQSNTRVLVFGATNLPNAIDSALRRPGRFDREIALRPPDVEARRDIFLVHLNKVPLPPNILKNDVANLLATKCIGYVGADIASLCRQACVLAVQRHQQSLEQVPRILRFLRNQKYSAMYWGYSQWPSSISAEYDDNAYVTPQDFAAAMELTPASSLRGAKTFSKDSSATVTWADIGGLEDVKTSLQQAVEWPLKFPETFERLSLKPPRGILLYGPPGCSKSTIVRACAFASNATFLTLSAADVFSPYVGDAEAAIRQVFRDARAATPAIIFMDEIDAIVSKREFAQGGSGGSGMALRVLSTLLNEMDGVEVADGLLIVGATNRPDMIDAALLRPGRFDRVIYVPLPTTEDRHHILKIHTKHAHLANDVNLSLIAEQTPYFSGAELENVCREASLLALRESIHAESIEMRHFTKALTCVQPVSNATSIATYAAFQTPE</sequence>
<dbReference type="Pfam" id="PF17862">
    <property type="entry name" value="AAA_lid_3"/>
    <property type="match status" value="2"/>
</dbReference>
<reference evidence="4 5" key="1">
    <citation type="journal article" date="2014" name="Genome Biol. Evol.">
        <title>The secreted proteins of Achlya hypogyna and Thraustotheca clavata identify the ancestral oomycete secretome and reveal gene acquisitions by horizontal gene transfer.</title>
        <authorList>
            <person name="Misner I."/>
            <person name="Blouin N."/>
            <person name="Leonard G."/>
            <person name="Richards T.A."/>
            <person name="Lane C.E."/>
        </authorList>
    </citation>
    <scope>NUCLEOTIDE SEQUENCE [LARGE SCALE GENOMIC DNA]</scope>
    <source>
        <strain evidence="4 5">ATCC 34112</strain>
    </source>
</reference>